<dbReference type="RefSeq" id="WP_106183102.1">
    <property type="nucleotide sequence ID" value="NZ_MUHY01000004.1"/>
</dbReference>
<dbReference type="PANTHER" id="PTHR30035:SF3">
    <property type="entry name" value="INTERMEMBRANE PHOSPHOLIPID TRANSPORT SYSTEM LIPOPROTEIN MLAA"/>
    <property type="match status" value="1"/>
</dbReference>
<dbReference type="PRINTS" id="PR01805">
    <property type="entry name" value="VACJLIPOPROT"/>
</dbReference>
<dbReference type="Proteomes" id="UP000242660">
    <property type="component" value="Unassembled WGS sequence"/>
</dbReference>
<dbReference type="InterPro" id="IPR007428">
    <property type="entry name" value="MlaA"/>
</dbReference>
<dbReference type="PROSITE" id="PS51257">
    <property type="entry name" value="PROKAR_LIPOPROTEIN"/>
    <property type="match status" value="1"/>
</dbReference>
<name>A0ABX5FCV3_9BURK</name>
<proteinExistence type="inferred from homology"/>
<evidence type="ECO:0000256" key="2">
    <source>
        <dbReference type="ARBA" id="ARBA00022729"/>
    </source>
</evidence>
<protein>
    <submittedName>
        <fullName evidence="4">Phospholipid-binding lipoprotein MlaA</fullName>
    </submittedName>
</protein>
<sequence>MARFHCAAVCVFATLSFAGCASITNPNPADPIEGFNRAIFQFNDGLDRAVLTPVAKGYRFVMPKPVRIAITNFFSNIGDVCNVANSFLQLDIAAAAQDLMRLTINTVFGVGGLVDFATPAGLPKNTQDLGLTLGKWGIPSGPYLLLPILGPTTVRDLAGLASNVYIDPMTYVSSEWVRYGLYGQRALNTRANFLEVSDLLSAVALDRYSFVRDTYLQRRRYLIGEKFANGQMPPNYDDDALEIDVPVVLSNEEETQSPAIDVPVKVELPSR</sequence>
<evidence type="ECO:0000256" key="1">
    <source>
        <dbReference type="ARBA" id="ARBA00010634"/>
    </source>
</evidence>
<evidence type="ECO:0000256" key="3">
    <source>
        <dbReference type="SAM" id="SignalP"/>
    </source>
</evidence>
<dbReference type="Pfam" id="PF04333">
    <property type="entry name" value="MlaA"/>
    <property type="match status" value="1"/>
</dbReference>
<dbReference type="EMBL" id="MUHY01000004">
    <property type="protein sequence ID" value="PSB91571.1"/>
    <property type="molecule type" value="Genomic_DNA"/>
</dbReference>
<feature type="chain" id="PRO_5045815391" evidence="3">
    <location>
        <begin position="22"/>
        <end position="271"/>
    </location>
</feature>
<accession>A0ABX5FCV3</accession>
<feature type="signal peptide" evidence="3">
    <location>
        <begin position="1"/>
        <end position="21"/>
    </location>
</feature>
<keyword evidence="4" id="KW-0449">Lipoprotein</keyword>
<comment type="caution">
    <text evidence="4">The sequence shown here is derived from an EMBL/GenBank/DDBJ whole genome shotgun (WGS) entry which is preliminary data.</text>
</comment>
<keyword evidence="5" id="KW-1185">Reference proteome</keyword>
<reference evidence="4 5" key="1">
    <citation type="journal article" date="2017" name="Front. Microbiol.">
        <title>Genome of Ca. Pandoraea novymonadis, an Endosymbiotic Bacterium of the Trypanosomatid Novymonas esmeraldas.</title>
        <authorList>
            <person name="Kostygov A.Y."/>
            <person name="Butenko A."/>
            <person name="Nenarokova A."/>
            <person name="Tashyreva D."/>
            <person name="Flegontov P."/>
            <person name="Lukes J."/>
            <person name="Yurchenko V."/>
        </authorList>
    </citation>
    <scope>NUCLEOTIDE SEQUENCE [LARGE SCALE GENOMIC DNA]</scope>
    <source>
        <strain evidence="4 5">E262</strain>
    </source>
</reference>
<dbReference type="PANTHER" id="PTHR30035">
    <property type="entry name" value="LIPOPROTEIN VACJ-RELATED"/>
    <property type="match status" value="1"/>
</dbReference>
<comment type="similarity">
    <text evidence="1">Belongs to the MlaA family.</text>
</comment>
<gene>
    <name evidence="4" type="primary">mlaA</name>
    <name evidence="4" type="ORF">BZL35_00968</name>
</gene>
<evidence type="ECO:0000313" key="4">
    <source>
        <dbReference type="EMBL" id="PSB91571.1"/>
    </source>
</evidence>
<organism evidence="4 5">
    <name type="scientific">Candidatus Pandoraea novymonadis</name>
    <dbReference type="NCBI Taxonomy" id="1808959"/>
    <lineage>
        <taxon>Bacteria</taxon>
        <taxon>Pseudomonadati</taxon>
        <taxon>Pseudomonadota</taxon>
        <taxon>Betaproteobacteria</taxon>
        <taxon>Burkholderiales</taxon>
        <taxon>Burkholderiaceae</taxon>
        <taxon>Pandoraea</taxon>
    </lineage>
</organism>
<keyword evidence="2 3" id="KW-0732">Signal</keyword>
<evidence type="ECO:0000313" key="5">
    <source>
        <dbReference type="Proteomes" id="UP000242660"/>
    </source>
</evidence>